<organism evidence="1">
    <name type="scientific">marine sediment metagenome</name>
    <dbReference type="NCBI Taxonomy" id="412755"/>
    <lineage>
        <taxon>unclassified sequences</taxon>
        <taxon>metagenomes</taxon>
        <taxon>ecological metagenomes</taxon>
    </lineage>
</organism>
<dbReference type="EMBL" id="BARW01032528">
    <property type="protein sequence ID" value="GAJ14147.1"/>
    <property type="molecule type" value="Genomic_DNA"/>
</dbReference>
<dbReference type="AlphaFoldDB" id="X1VB26"/>
<name>X1VB26_9ZZZZ</name>
<feature type="non-terminal residue" evidence="1">
    <location>
        <position position="1"/>
    </location>
</feature>
<proteinExistence type="predicted"/>
<comment type="caution">
    <text evidence="1">The sequence shown here is derived from an EMBL/GenBank/DDBJ whole genome shotgun (WGS) entry which is preliminary data.</text>
</comment>
<protein>
    <submittedName>
        <fullName evidence="1">Uncharacterized protein</fullName>
    </submittedName>
</protein>
<reference evidence="1" key="1">
    <citation type="journal article" date="2014" name="Front. Microbiol.">
        <title>High frequency of phylogenetically diverse reductive dehalogenase-homologous genes in deep subseafloor sedimentary metagenomes.</title>
        <authorList>
            <person name="Kawai M."/>
            <person name="Futagami T."/>
            <person name="Toyoda A."/>
            <person name="Takaki Y."/>
            <person name="Nishi S."/>
            <person name="Hori S."/>
            <person name="Arai W."/>
            <person name="Tsubouchi T."/>
            <person name="Morono Y."/>
            <person name="Uchiyama I."/>
            <person name="Ito T."/>
            <person name="Fujiyama A."/>
            <person name="Inagaki F."/>
            <person name="Takami H."/>
        </authorList>
    </citation>
    <scope>NUCLEOTIDE SEQUENCE</scope>
    <source>
        <strain evidence="1">Expedition CK06-06</strain>
    </source>
</reference>
<accession>X1VB26</accession>
<sequence>EWRVVQKVGAAWAREQGATEGQFYNNLTDEIADELNVIVVDILSGRSRWGAEISSSGPICFSLDTKSNKSANGDDCSQCEFRLDTPWSMDATERRKMCCLSYTILGIDLDHDNMPVIIRTHGVSALPARQLITQLRMNRSLKGEYHKAVINIKSQEKDTPYGSTYVNGGPMTGAIV</sequence>
<gene>
    <name evidence="1" type="ORF">S12H4_51470</name>
</gene>
<evidence type="ECO:0000313" key="1">
    <source>
        <dbReference type="EMBL" id="GAJ14147.1"/>
    </source>
</evidence>